<keyword evidence="1" id="KW-0378">Hydrolase</keyword>
<protein>
    <recommendedName>
        <fullName evidence="1">acylphosphatase</fullName>
        <ecNumber evidence="1">3.6.1.7</ecNumber>
    </recommendedName>
</protein>
<proteinExistence type="inferred from homology"/>
<dbReference type="Pfam" id="PF00708">
    <property type="entry name" value="Acylphosphatase"/>
    <property type="match status" value="1"/>
</dbReference>
<comment type="caution">
    <text evidence="4">The sequence shown here is derived from an EMBL/GenBank/DDBJ whole genome shotgun (WGS) entry which is preliminary data.</text>
</comment>
<evidence type="ECO:0000256" key="2">
    <source>
        <dbReference type="RuleBase" id="RU004168"/>
    </source>
</evidence>
<accession>A0ABQ9XKR3</accession>
<evidence type="ECO:0000313" key="5">
    <source>
        <dbReference type="Proteomes" id="UP001281761"/>
    </source>
</evidence>
<keyword evidence="5" id="KW-1185">Reference proteome</keyword>
<dbReference type="EMBL" id="JARBJD010000111">
    <property type="protein sequence ID" value="KAK2951933.1"/>
    <property type="molecule type" value="Genomic_DNA"/>
</dbReference>
<sequence length="112" mass="12439">MTEVTESYQVGGQVQNVMFRQTIIRACQARGLTGGATNVKADKHQVLITLSGPAEKVKEIVDFLKSGKHMNDWGAHATSVSLLENTIPLTSHQVTTDNVDKRKWNPNVKFYL</sequence>
<dbReference type="PROSITE" id="PS51160">
    <property type="entry name" value="ACYLPHOSPHATASE_3"/>
    <property type="match status" value="1"/>
</dbReference>
<feature type="active site" evidence="1">
    <location>
        <position position="38"/>
    </location>
</feature>
<evidence type="ECO:0000313" key="4">
    <source>
        <dbReference type="EMBL" id="KAK2951933.1"/>
    </source>
</evidence>
<evidence type="ECO:0000256" key="1">
    <source>
        <dbReference type="PROSITE-ProRule" id="PRU00520"/>
    </source>
</evidence>
<dbReference type="SUPFAM" id="SSF54975">
    <property type="entry name" value="Acylphosphatase/BLUF domain-like"/>
    <property type="match status" value="1"/>
</dbReference>
<dbReference type="Gene3D" id="3.30.70.100">
    <property type="match status" value="1"/>
</dbReference>
<comment type="catalytic activity">
    <reaction evidence="1">
        <text>an acyl phosphate + H2O = a carboxylate + phosphate + H(+)</text>
        <dbReference type="Rhea" id="RHEA:14965"/>
        <dbReference type="ChEBI" id="CHEBI:15377"/>
        <dbReference type="ChEBI" id="CHEBI:15378"/>
        <dbReference type="ChEBI" id="CHEBI:29067"/>
        <dbReference type="ChEBI" id="CHEBI:43474"/>
        <dbReference type="ChEBI" id="CHEBI:59918"/>
        <dbReference type="EC" id="3.6.1.7"/>
    </reaction>
</comment>
<reference evidence="4 5" key="1">
    <citation type="journal article" date="2022" name="bioRxiv">
        <title>Genomics of Preaxostyla Flagellates Illuminates Evolutionary Transitions and the Path Towards Mitochondrial Loss.</title>
        <authorList>
            <person name="Novak L.V.F."/>
            <person name="Treitli S.C."/>
            <person name="Pyrih J."/>
            <person name="Halakuc P."/>
            <person name="Pipaliya S.V."/>
            <person name="Vacek V."/>
            <person name="Brzon O."/>
            <person name="Soukal P."/>
            <person name="Eme L."/>
            <person name="Dacks J.B."/>
            <person name="Karnkowska A."/>
            <person name="Elias M."/>
            <person name="Hampl V."/>
        </authorList>
    </citation>
    <scope>NUCLEOTIDE SEQUENCE [LARGE SCALE GENOMIC DNA]</scope>
    <source>
        <strain evidence="4">NAU3</strain>
        <tissue evidence="4">Gut</tissue>
    </source>
</reference>
<feature type="domain" description="Acylphosphatase-like" evidence="3">
    <location>
        <begin position="5"/>
        <end position="101"/>
    </location>
</feature>
<feature type="active site" evidence="1">
    <location>
        <position position="20"/>
    </location>
</feature>
<dbReference type="InterPro" id="IPR036046">
    <property type="entry name" value="Acylphosphatase-like_dom_sf"/>
</dbReference>
<dbReference type="EC" id="3.6.1.7" evidence="1"/>
<dbReference type="InterPro" id="IPR001792">
    <property type="entry name" value="Acylphosphatase-like_dom"/>
</dbReference>
<gene>
    <name evidence="4" type="ORF">BLNAU_13170</name>
</gene>
<dbReference type="Proteomes" id="UP001281761">
    <property type="component" value="Unassembled WGS sequence"/>
</dbReference>
<name>A0ABQ9XKR3_9EUKA</name>
<organism evidence="4 5">
    <name type="scientific">Blattamonas nauphoetae</name>
    <dbReference type="NCBI Taxonomy" id="2049346"/>
    <lineage>
        <taxon>Eukaryota</taxon>
        <taxon>Metamonada</taxon>
        <taxon>Preaxostyla</taxon>
        <taxon>Oxymonadida</taxon>
        <taxon>Blattamonas</taxon>
    </lineage>
</organism>
<comment type="similarity">
    <text evidence="2">Belongs to the acylphosphatase family.</text>
</comment>
<evidence type="ECO:0000259" key="3">
    <source>
        <dbReference type="PROSITE" id="PS51160"/>
    </source>
</evidence>